<accession>A0A1I7ERM8</accession>
<organism evidence="1 2">
    <name type="scientific">Paraburkholderia aspalathi</name>
    <dbReference type="NCBI Taxonomy" id="1324617"/>
    <lineage>
        <taxon>Bacteria</taxon>
        <taxon>Pseudomonadati</taxon>
        <taxon>Pseudomonadota</taxon>
        <taxon>Betaproteobacteria</taxon>
        <taxon>Burkholderiales</taxon>
        <taxon>Burkholderiaceae</taxon>
        <taxon>Paraburkholderia</taxon>
    </lineage>
</organism>
<evidence type="ECO:0000313" key="2">
    <source>
        <dbReference type="Proteomes" id="UP000198844"/>
    </source>
</evidence>
<evidence type="ECO:0000313" key="1">
    <source>
        <dbReference type="EMBL" id="SFU26560.1"/>
    </source>
</evidence>
<proteinExistence type="predicted"/>
<name>A0A1I7ERM8_9BURK</name>
<dbReference type="AlphaFoldDB" id="A0A1I7ERM8"/>
<sequence length="81" mass="9218">MCAGTSLRLLVDKWLMPNSSTPIRVIRFGRIHPDGTRFVRIAVLRLEGSIALYFFRHDDGTWHVVPPATRRPAIRVYANTG</sequence>
<dbReference type="Proteomes" id="UP000198844">
    <property type="component" value="Unassembled WGS sequence"/>
</dbReference>
<protein>
    <submittedName>
        <fullName evidence="1">Uncharacterized protein</fullName>
    </submittedName>
</protein>
<dbReference type="OrthoDB" id="8926609at2"/>
<dbReference type="EMBL" id="FPBH01000059">
    <property type="protein sequence ID" value="SFU26560.1"/>
    <property type="molecule type" value="Genomic_DNA"/>
</dbReference>
<gene>
    <name evidence="1" type="ORF">SAMN05192563_10595</name>
</gene>
<reference evidence="1 2" key="1">
    <citation type="submission" date="2016-10" db="EMBL/GenBank/DDBJ databases">
        <authorList>
            <person name="de Groot N.N."/>
        </authorList>
    </citation>
    <scope>NUCLEOTIDE SEQUENCE [LARGE SCALE GENOMIC DNA]</scope>
    <source>
        <strain evidence="1 2">LMG 27731</strain>
    </source>
</reference>